<protein>
    <submittedName>
        <fullName evidence="6">Xaa-Pro dipeptidase</fullName>
    </submittedName>
</protein>
<feature type="domain" description="Peptidase M24" evidence="4">
    <location>
        <begin position="138"/>
        <end position="342"/>
    </location>
</feature>
<evidence type="ECO:0000313" key="7">
    <source>
        <dbReference type="Proteomes" id="UP000051500"/>
    </source>
</evidence>
<evidence type="ECO:0000256" key="3">
    <source>
        <dbReference type="RuleBase" id="RU000590"/>
    </source>
</evidence>
<evidence type="ECO:0000259" key="5">
    <source>
        <dbReference type="Pfam" id="PF01321"/>
    </source>
</evidence>
<sequence length="358" mass="39863">MESVYNKRSNQLRQQMAAMRIDCFLVTDLRNVYYLSGFTGDAGVLLITENNLYLITDGRFTKQVQIEAPDYQALITRDYLGVALDLVEKENLVALGFENTISYLQYDFLDEYAVSDIVPMDQVIEKIRSVKDQAEIDTIKEACRLAKLGYEFVLDHIKPGQTERYVANELDYFMKSIGASEASFETIVASGERSALPHGVASDKVIAAGDFVTLDFGYYFNRYTSDVTRTFSVGEGEHTARLKEIHEIVLKAQQATIAAVKPGVTGAQLDQIGRQVIVDAGYGEYFSHGMGHGIGLDIHELPNVTRGVEEPLQAGQVITVEPGIYLPNIGGVRIEDDILVTENGYEILSDFPRDFVQL</sequence>
<dbReference type="CDD" id="cd01092">
    <property type="entry name" value="APP-like"/>
    <property type="match status" value="1"/>
</dbReference>
<dbReference type="InterPro" id="IPR050659">
    <property type="entry name" value="Peptidase_M24B"/>
</dbReference>
<name>A0A0R2KGZ9_9LACO</name>
<dbReference type="STRING" id="1122146.IV53_GL000630"/>
<evidence type="ECO:0000256" key="2">
    <source>
        <dbReference type="ARBA" id="ARBA00022801"/>
    </source>
</evidence>
<dbReference type="SUPFAM" id="SSF55920">
    <property type="entry name" value="Creatinase/aminopeptidase"/>
    <property type="match status" value="1"/>
</dbReference>
<accession>A0A0R2KGZ9</accession>
<keyword evidence="7" id="KW-1185">Reference proteome</keyword>
<dbReference type="PROSITE" id="PS00491">
    <property type="entry name" value="PROLINE_PEPTIDASE"/>
    <property type="match status" value="1"/>
</dbReference>
<dbReference type="SUPFAM" id="SSF53092">
    <property type="entry name" value="Creatinase/prolidase N-terminal domain"/>
    <property type="match status" value="1"/>
</dbReference>
<organism evidence="6 7">
    <name type="scientific">Ligilactobacillus ceti DSM 22408</name>
    <dbReference type="NCBI Taxonomy" id="1122146"/>
    <lineage>
        <taxon>Bacteria</taxon>
        <taxon>Bacillati</taxon>
        <taxon>Bacillota</taxon>
        <taxon>Bacilli</taxon>
        <taxon>Lactobacillales</taxon>
        <taxon>Lactobacillaceae</taxon>
        <taxon>Ligilactobacillus</taxon>
    </lineage>
</organism>
<dbReference type="InterPro" id="IPR000994">
    <property type="entry name" value="Pept_M24"/>
</dbReference>
<reference evidence="6 7" key="1">
    <citation type="journal article" date="2015" name="Genome Announc.">
        <title>Expanding the biotechnology potential of lactobacilli through comparative genomics of 213 strains and associated genera.</title>
        <authorList>
            <person name="Sun Z."/>
            <person name="Harris H.M."/>
            <person name="McCann A."/>
            <person name="Guo C."/>
            <person name="Argimon S."/>
            <person name="Zhang W."/>
            <person name="Yang X."/>
            <person name="Jeffery I.B."/>
            <person name="Cooney J.C."/>
            <person name="Kagawa T.F."/>
            <person name="Liu W."/>
            <person name="Song Y."/>
            <person name="Salvetti E."/>
            <person name="Wrobel A."/>
            <person name="Rasinkangas P."/>
            <person name="Parkhill J."/>
            <person name="Rea M.C."/>
            <person name="O'Sullivan O."/>
            <person name="Ritari J."/>
            <person name="Douillard F.P."/>
            <person name="Paul Ross R."/>
            <person name="Yang R."/>
            <person name="Briner A.E."/>
            <person name="Felis G.E."/>
            <person name="de Vos W.M."/>
            <person name="Barrangou R."/>
            <person name="Klaenhammer T.R."/>
            <person name="Caufield P.W."/>
            <person name="Cui Y."/>
            <person name="Zhang H."/>
            <person name="O'Toole P.W."/>
        </authorList>
    </citation>
    <scope>NUCLEOTIDE SEQUENCE [LARGE SCALE GENOMIC DNA]</scope>
    <source>
        <strain evidence="6 7">DSM 22408</strain>
    </source>
</reference>
<gene>
    <name evidence="6" type="ORF">IV53_GL000630</name>
</gene>
<dbReference type="InterPro" id="IPR036005">
    <property type="entry name" value="Creatinase/aminopeptidase-like"/>
</dbReference>
<dbReference type="RefSeq" id="WP_027107069.1">
    <property type="nucleotide sequence ID" value="NZ_JQBZ01000025.1"/>
</dbReference>
<dbReference type="AlphaFoldDB" id="A0A0R2KGZ9"/>
<proteinExistence type="inferred from homology"/>
<dbReference type="Pfam" id="PF01321">
    <property type="entry name" value="Creatinase_N"/>
    <property type="match status" value="1"/>
</dbReference>
<evidence type="ECO:0000259" key="4">
    <source>
        <dbReference type="Pfam" id="PF00557"/>
    </source>
</evidence>
<evidence type="ECO:0000256" key="1">
    <source>
        <dbReference type="ARBA" id="ARBA00022723"/>
    </source>
</evidence>
<dbReference type="GO" id="GO:0046872">
    <property type="term" value="F:metal ion binding"/>
    <property type="evidence" value="ECO:0007669"/>
    <property type="project" value="UniProtKB-KW"/>
</dbReference>
<dbReference type="Pfam" id="PF00557">
    <property type="entry name" value="Peptidase_M24"/>
    <property type="match status" value="1"/>
</dbReference>
<comment type="similarity">
    <text evidence="3">Belongs to the peptidase M24B family.</text>
</comment>
<comment type="caution">
    <text evidence="6">The sequence shown here is derived from an EMBL/GenBank/DDBJ whole genome shotgun (WGS) entry which is preliminary data.</text>
</comment>
<keyword evidence="2" id="KW-0378">Hydrolase</keyword>
<dbReference type="OrthoDB" id="9806388at2"/>
<dbReference type="PANTHER" id="PTHR46112:SF3">
    <property type="entry name" value="AMINOPEPTIDASE YPDF"/>
    <property type="match status" value="1"/>
</dbReference>
<evidence type="ECO:0000313" key="6">
    <source>
        <dbReference type="EMBL" id="KRN88665.1"/>
    </source>
</evidence>
<dbReference type="Gene3D" id="3.40.350.10">
    <property type="entry name" value="Creatinase/prolidase N-terminal domain"/>
    <property type="match status" value="1"/>
</dbReference>
<dbReference type="Gene3D" id="3.90.230.10">
    <property type="entry name" value="Creatinase/methionine aminopeptidase superfamily"/>
    <property type="match status" value="1"/>
</dbReference>
<dbReference type="EMBL" id="JQBZ01000025">
    <property type="protein sequence ID" value="KRN88665.1"/>
    <property type="molecule type" value="Genomic_DNA"/>
</dbReference>
<dbReference type="InterPro" id="IPR001131">
    <property type="entry name" value="Peptidase_M24B_aminopep-P_CS"/>
</dbReference>
<keyword evidence="1 3" id="KW-0479">Metal-binding</keyword>
<dbReference type="InterPro" id="IPR029149">
    <property type="entry name" value="Creatin/AminoP/Spt16_N"/>
</dbReference>
<feature type="domain" description="Creatinase N-terminal" evidence="5">
    <location>
        <begin position="8"/>
        <end position="130"/>
    </location>
</feature>
<dbReference type="eggNOG" id="COG0006">
    <property type="taxonomic scope" value="Bacteria"/>
</dbReference>
<dbReference type="PATRIC" id="fig|1122146.4.peg.646"/>
<dbReference type="InterPro" id="IPR000587">
    <property type="entry name" value="Creatinase_N"/>
</dbReference>
<dbReference type="GO" id="GO:0016787">
    <property type="term" value="F:hydrolase activity"/>
    <property type="evidence" value="ECO:0007669"/>
    <property type="project" value="UniProtKB-KW"/>
</dbReference>
<dbReference type="Proteomes" id="UP000051500">
    <property type="component" value="Unassembled WGS sequence"/>
</dbReference>
<dbReference type="PANTHER" id="PTHR46112">
    <property type="entry name" value="AMINOPEPTIDASE"/>
    <property type="match status" value="1"/>
</dbReference>